<reference evidence="5" key="1">
    <citation type="journal article" date="2015" name="PLoS Genet.">
        <title>Genome Sequence and Transcriptome Analyses of Chrysochromulina tobin: Metabolic Tools for Enhanced Algal Fitness in the Prominent Order Prymnesiales (Haptophyceae).</title>
        <authorList>
            <person name="Hovde B.T."/>
            <person name="Deodato C.R."/>
            <person name="Hunsperger H.M."/>
            <person name="Ryken S.A."/>
            <person name="Yost W."/>
            <person name="Jha R.K."/>
            <person name="Patterson J."/>
            <person name="Monnat R.J. Jr."/>
            <person name="Barlow S.B."/>
            <person name="Starkenburg S.R."/>
            <person name="Cattolico R.A."/>
        </authorList>
    </citation>
    <scope>NUCLEOTIDE SEQUENCE</scope>
    <source>
        <strain evidence="5">CCMP291</strain>
    </source>
</reference>
<evidence type="ECO:0000313" key="5">
    <source>
        <dbReference type="Proteomes" id="UP000037460"/>
    </source>
</evidence>
<dbReference type="InterPro" id="IPR013320">
    <property type="entry name" value="ConA-like_dom_sf"/>
</dbReference>
<dbReference type="SUPFAM" id="SSF56784">
    <property type="entry name" value="HAD-like"/>
    <property type="match status" value="1"/>
</dbReference>
<dbReference type="InterPro" id="IPR023214">
    <property type="entry name" value="HAD_sf"/>
</dbReference>
<feature type="compositionally biased region" description="Acidic residues" evidence="3">
    <location>
        <begin position="1"/>
        <end position="20"/>
    </location>
</feature>
<dbReference type="PANTHER" id="PTHR16504">
    <property type="entry name" value="5'(3')-DEOXYRIBONUCLEOTIDASE"/>
    <property type="match status" value="1"/>
</dbReference>
<dbReference type="Proteomes" id="UP000037460">
    <property type="component" value="Unassembled WGS sequence"/>
</dbReference>
<organism evidence="4 5">
    <name type="scientific">Chrysochromulina tobinii</name>
    <dbReference type="NCBI Taxonomy" id="1460289"/>
    <lineage>
        <taxon>Eukaryota</taxon>
        <taxon>Haptista</taxon>
        <taxon>Haptophyta</taxon>
        <taxon>Prymnesiophyceae</taxon>
        <taxon>Prymnesiales</taxon>
        <taxon>Chrysochromulinaceae</taxon>
        <taxon>Chrysochromulina</taxon>
    </lineage>
</organism>
<proteinExistence type="predicted"/>
<dbReference type="AlphaFoldDB" id="A0A0M0JNZ5"/>
<dbReference type="OrthoDB" id="10248475at2759"/>
<dbReference type="EMBL" id="JWZX01002586">
    <property type="protein sequence ID" value="KOO28319.1"/>
    <property type="molecule type" value="Genomic_DNA"/>
</dbReference>
<comment type="caution">
    <text evidence="4">The sequence shown here is derived from an EMBL/GenBank/DDBJ whole genome shotgun (WGS) entry which is preliminary data.</text>
</comment>
<accession>A0A0M0JNZ5</accession>
<dbReference type="InterPro" id="IPR010708">
    <property type="entry name" value="5'(3')-deoxyribonucleotidase"/>
</dbReference>
<dbReference type="Pfam" id="PF06941">
    <property type="entry name" value="NT5C"/>
    <property type="match status" value="1"/>
</dbReference>
<gene>
    <name evidence="4" type="ORF">Ctob_003963</name>
</gene>
<protein>
    <submittedName>
        <fullName evidence="4">5 (3)-deoxyribonucleotidase</fullName>
    </submittedName>
</protein>
<dbReference type="Gene3D" id="3.40.50.1000">
    <property type="entry name" value="HAD superfamily/HAD-like"/>
    <property type="match status" value="1"/>
</dbReference>
<evidence type="ECO:0000256" key="3">
    <source>
        <dbReference type="SAM" id="MobiDB-lite"/>
    </source>
</evidence>
<feature type="coiled-coil region" evidence="2">
    <location>
        <begin position="30"/>
        <end position="57"/>
    </location>
</feature>
<evidence type="ECO:0000256" key="2">
    <source>
        <dbReference type="SAM" id="Coils"/>
    </source>
</evidence>
<name>A0A0M0JNZ5_9EUKA</name>
<keyword evidence="2" id="KW-0175">Coiled coil</keyword>
<dbReference type="GO" id="GO:0009223">
    <property type="term" value="P:pyrimidine deoxyribonucleotide catabolic process"/>
    <property type="evidence" value="ECO:0007669"/>
    <property type="project" value="TreeGrafter"/>
</dbReference>
<sequence>MDLVPEEPPEELSGCADDDAEPKFDAMDEIQWLRDELAAKEQELADKDQEKAQALADKDRELAELRARLLYGGSLPQPTCKTILIDMDNTICDFDGEVVRRFTDKFPGQTMLTTSAATRKNWGIAEDVREPYSEEVKKIFRESGFTESLPPIAGAARALKEMLAEGYDVRLCTSPLVNQPMGVGEKFVWVAAVLGDEWKKRIIITSDKTMVKGLMLIDDKLAIVDEKSVCNPPEWKQVIFRRPYLDHYEDELQNHTVLDSWKDWRRVVDPSSAAALQPADGAEESRKDAELAPWEHAVDETRLASVVASSWQQERPLDGSGGIVLTDSAGNAQGVFDVLLRSQWTLMAWIRPECYALSGDENVRFSLFGCGQSWEERDVASSHHRNAQPSGVSSYFHVETSGPRILIRLGNDILSSDAELLPQEQWSHVAIVYDGVQRRLQLVVNSMLVAQLVPVDPLRSPKVPSLRRLYVGSRGGKLVTFIAGTTWAWASKAQKAGEAGAQELTLGEDGTTVFKAAKSRWSVRDEAERTVLCEDLGGQRVELRFSEDLQSFVAISLGAEIAKGERNRDAGVHSPRPFKGLVRSVRLVPKSLPSVLVQAAGKVPFIQLVVYSKAEDASTVKVLVMSARLPQAHIARPLKWPLVG</sequence>
<evidence type="ECO:0000256" key="1">
    <source>
        <dbReference type="PIRSR" id="PIRSR610708-1"/>
    </source>
</evidence>
<feature type="active site" description="Proton donor" evidence="1">
    <location>
        <position position="88"/>
    </location>
</feature>
<dbReference type="Gene3D" id="2.60.120.200">
    <property type="match status" value="1"/>
</dbReference>
<feature type="active site" description="Nucleophile" evidence="1">
    <location>
        <position position="86"/>
    </location>
</feature>
<dbReference type="PANTHER" id="PTHR16504:SF4">
    <property type="entry name" value="5'(3')-DEOXYRIBONUCLEOTIDASE"/>
    <property type="match status" value="1"/>
</dbReference>
<dbReference type="InterPro" id="IPR036412">
    <property type="entry name" value="HAD-like_sf"/>
</dbReference>
<feature type="region of interest" description="Disordered" evidence="3">
    <location>
        <begin position="1"/>
        <end position="21"/>
    </location>
</feature>
<dbReference type="Gene3D" id="1.10.40.40">
    <property type="entry name" value="Deoxyribonucleotidase, domain 2"/>
    <property type="match status" value="1"/>
</dbReference>
<evidence type="ECO:0000313" key="4">
    <source>
        <dbReference type="EMBL" id="KOO28319.1"/>
    </source>
</evidence>
<dbReference type="SUPFAM" id="SSF49899">
    <property type="entry name" value="Concanavalin A-like lectins/glucanases"/>
    <property type="match status" value="1"/>
</dbReference>
<dbReference type="GO" id="GO:0008253">
    <property type="term" value="F:5'-nucleotidase activity"/>
    <property type="evidence" value="ECO:0007669"/>
    <property type="project" value="InterPro"/>
</dbReference>
<keyword evidence="5" id="KW-1185">Reference proteome</keyword>